<keyword evidence="8" id="KW-0915">Sodium</keyword>
<feature type="transmembrane region" description="Helical" evidence="14">
    <location>
        <begin position="75"/>
        <end position="94"/>
    </location>
</feature>
<evidence type="ECO:0000256" key="1">
    <source>
        <dbReference type="ARBA" id="ARBA00004651"/>
    </source>
</evidence>
<sequence length="184" mass="19532">MIMAVGLWAAKKVKNSEDWFVGGRSMGPWITALAHGSSSLGGVYQLTWIAWSVLSPAFIPCIIGGLYWKNATKGGAIAAMLVGSVTGFGWYYLLQEITNIHTFFAALVLATAAYIIASKLTKKPPQEVLDLFYYAKSFDPADAGSEAVSPAKAVAESSDGTKPSTVSAGIQMSADQFRAVLENA</sequence>
<evidence type="ECO:0000256" key="10">
    <source>
        <dbReference type="ARBA" id="ARBA00023136"/>
    </source>
</evidence>
<dbReference type="GO" id="GO:0015193">
    <property type="term" value="F:L-proline transmembrane transporter activity"/>
    <property type="evidence" value="ECO:0007669"/>
    <property type="project" value="TreeGrafter"/>
</dbReference>
<keyword evidence="5 14" id="KW-0812">Transmembrane</keyword>
<evidence type="ECO:0000256" key="14">
    <source>
        <dbReference type="SAM" id="Phobius"/>
    </source>
</evidence>
<dbReference type="AlphaFoldDB" id="A0A923NE82"/>
<dbReference type="Proteomes" id="UP000644115">
    <property type="component" value="Unassembled WGS sequence"/>
</dbReference>
<evidence type="ECO:0000256" key="3">
    <source>
        <dbReference type="ARBA" id="ARBA00022448"/>
    </source>
</evidence>
<comment type="caution">
    <text evidence="15">The sequence shown here is derived from an EMBL/GenBank/DDBJ whole genome shotgun (WGS) entry which is preliminary data.</text>
</comment>
<dbReference type="GO" id="GO:0015824">
    <property type="term" value="P:proline transport"/>
    <property type="evidence" value="ECO:0007669"/>
    <property type="project" value="TreeGrafter"/>
</dbReference>
<evidence type="ECO:0000313" key="15">
    <source>
        <dbReference type="EMBL" id="MBC6000117.1"/>
    </source>
</evidence>
<dbReference type="InterPro" id="IPR038377">
    <property type="entry name" value="Na/Glc_symporter_sf"/>
</dbReference>
<evidence type="ECO:0000256" key="7">
    <source>
        <dbReference type="ARBA" id="ARBA00022989"/>
    </source>
</evidence>
<comment type="catalytic activity">
    <reaction evidence="12">
        <text>L-proline(in) + Na(+)(in) = L-proline(out) + Na(+)(out)</text>
        <dbReference type="Rhea" id="RHEA:28967"/>
        <dbReference type="ChEBI" id="CHEBI:29101"/>
        <dbReference type="ChEBI" id="CHEBI:60039"/>
    </reaction>
</comment>
<dbReference type="PANTHER" id="PTHR48086">
    <property type="entry name" value="SODIUM/PROLINE SYMPORTER-RELATED"/>
    <property type="match status" value="1"/>
</dbReference>
<gene>
    <name evidence="15" type="ORF">H8876_08905</name>
</gene>
<evidence type="ECO:0000256" key="4">
    <source>
        <dbReference type="ARBA" id="ARBA00022475"/>
    </source>
</evidence>
<keyword evidence="6" id="KW-0769">Symport</keyword>
<comment type="similarity">
    <text evidence="2 13">Belongs to the sodium:solute symporter (SSF) (TC 2.A.21) family.</text>
</comment>
<dbReference type="InterPro" id="IPR050277">
    <property type="entry name" value="Sodium:Solute_Symporter"/>
</dbReference>
<evidence type="ECO:0000256" key="5">
    <source>
        <dbReference type="ARBA" id="ARBA00022692"/>
    </source>
</evidence>
<evidence type="ECO:0000256" key="8">
    <source>
        <dbReference type="ARBA" id="ARBA00023053"/>
    </source>
</evidence>
<dbReference type="GO" id="GO:0005886">
    <property type="term" value="C:plasma membrane"/>
    <property type="evidence" value="ECO:0007669"/>
    <property type="project" value="UniProtKB-SubCell"/>
</dbReference>
<comment type="subcellular location">
    <subcellularLocation>
        <location evidence="1">Cell membrane</location>
        <topology evidence="1">Multi-pass membrane protein</topology>
    </subcellularLocation>
</comment>
<dbReference type="PANTHER" id="PTHR48086:SF3">
    <property type="entry name" value="SODIUM_PROLINE SYMPORTER"/>
    <property type="match status" value="1"/>
</dbReference>
<accession>A0A923NE82</accession>
<feature type="transmembrane region" description="Helical" evidence="14">
    <location>
        <begin position="48"/>
        <end position="68"/>
    </location>
</feature>
<evidence type="ECO:0000256" key="2">
    <source>
        <dbReference type="ARBA" id="ARBA00006434"/>
    </source>
</evidence>
<reference evidence="15" key="1">
    <citation type="submission" date="2020-08" db="EMBL/GenBank/DDBJ databases">
        <authorList>
            <person name="Liu C."/>
            <person name="Sun Q."/>
        </authorList>
    </citation>
    <scope>NUCLEOTIDE SEQUENCE</scope>
    <source>
        <strain evidence="15">BX16</strain>
    </source>
</reference>
<dbReference type="EMBL" id="JACRWC010000108">
    <property type="protein sequence ID" value="MBC6000117.1"/>
    <property type="molecule type" value="Genomic_DNA"/>
</dbReference>
<evidence type="ECO:0000256" key="9">
    <source>
        <dbReference type="ARBA" id="ARBA00023065"/>
    </source>
</evidence>
<keyword evidence="3" id="KW-0813">Transport</keyword>
<proteinExistence type="inferred from homology"/>
<name>A0A923NE82_9FIRM</name>
<dbReference type="InterPro" id="IPR001734">
    <property type="entry name" value="Na/solute_symporter"/>
</dbReference>
<evidence type="ECO:0000313" key="16">
    <source>
        <dbReference type="Proteomes" id="UP000644115"/>
    </source>
</evidence>
<evidence type="ECO:0000256" key="12">
    <source>
        <dbReference type="ARBA" id="ARBA00033708"/>
    </source>
</evidence>
<evidence type="ECO:0000256" key="6">
    <source>
        <dbReference type="ARBA" id="ARBA00022847"/>
    </source>
</evidence>
<keyword evidence="10 14" id="KW-0472">Membrane</keyword>
<keyword evidence="9" id="KW-0406">Ion transport</keyword>
<dbReference type="Gene3D" id="1.20.1730.10">
    <property type="entry name" value="Sodium/glucose cotransporter"/>
    <property type="match status" value="1"/>
</dbReference>
<keyword evidence="4" id="KW-1003">Cell membrane</keyword>
<dbReference type="GO" id="GO:0005298">
    <property type="term" value="F:proline:sodium symporter activity"/>
    <property type="evidence" value="ECO:0007669"/>
    <property type="project" value="TreeGrafter"/>
</dbReference>
<evidence type="ECO:0000256" key="13">
    <source>
        <dbReference type="RuleBase" id="RU362091"/>
    </source>
</evidence>
<feature type="transmembrane region" description="Helical" evidence="14">
    <location>
        <begin position="100"/>
        <end position="117"/>
    </location>
</feature>
<dbReference type="PROSITE" id="PS50283">
    <property type="entry name" value="NA_SOLUT_SYMP_3"/>
    <property type="match status" value="1"/>
</dbReference>
<keyword evidence="7 14" id="KW-1133">Transmembrane helix</keyword>
<dbReference type="Pfam" id="PF00474">
    <property type="entry name" value="SSF"/>
    <property type="match status" value="1"/>
</dbReference>
<keyword evidence="11" id="KW-0739">Sodium transport</keyword>
<evidence type="ECO:0000256" key="11">
    <source>
        <dbReference type="ARBA" id="ARBA00023201"/>
    </source>
</evidence>
<protein>
    <submittedName>
        <fullName evidence="15">Uncharacterized protein</fullName>
    </submittedName>
</protein>
<organism evidence="15 16">
    <name type="scientific">Lentihominibacter faecis</name>
    <dbReference type="NCBI Taxonomy" id="2764712"/>
    <lineage>
        <taxon>Bacteria</taxon>
        <taxon>Bacillati</taxon>
        <taxon>Bacillota</taxon>
        <taxon>Clostridia</taxon>
        <taxon>Peptostreptococcales</taxon>
        <taxon>Anaerovoracaceae</taxon>
        <taxon>Lentihominibacter</taxon>
    </lineage>
</organism>
<keyword evidence="16" id="KW-1185">Reference proteome</keyword>